<name>A0A231H7N7_9NOCA</name>
<evidence type="ECO:0000313" key="2">
    <source>
        <dbReference type="EMBL" id="OXR44855.1"/>
    </source>
</evidence>
<protein>
    <submittedName>
        <fullName evidence="2">Uncharacterized protein</fullName>
    </submittedName>
</protein>
<dbReference type="AlphaFoldDB" id="A0A231H7N7"/>
<evidence type="ECO:0000256" key="1">
    <source>
        <dbReference type="SAM" id="SignalP"/>
    </source>
</evidence>
<keyword evidence="3" id="KW-1185">Reference proteome</keyword>
<proteinExistence type="predicted"/>
<evidence type="ECO:0000313" key="3">
    <source>
        <dbReference type="Proteomes" id="UP000215506"/>
    </source>
</evidence>
<gene>
    <name evidence="2" type="ORF">B7C42_02809</name>
</gene>
<accession>A0A231H7N7</accession>
<sequence>MIFGVASKSCRRFLPAAVLAAGILVADAAGGAAVSCAQVPSAGDIVVPGGYFEPDLGSSHYRPGTGLVDLLWRLL</sequence>
<dbReference type="EMBL" id="NGAF01000005">
    <property type="protein sequence ID" value="OXR44855.1"/>
    <property type="molecule type" value="Genomic_DNA"/>
</dbReference>
<dbReference type="Proteomes" id="UP000215506">
    <property type="component" value="Unassembled WGS sequence"/>
</dbReference>
<feature type="signal peptide" evidence="1">
    <location>
        <begin position="1"/>
        <end position="28"/>
    </location>
</feature>
<comment type="caution">
    <text evidence="2">The sequence shown here is derived from an EMBL/GenBank/DDBJ whole genome shotgun (WGS) entry which is preliminary data.</text>
</comment>
<reference evidence="2 3" key="1">
    <citation type="submission" date="2017-07" db="EMBL/GenBank/DDBJ databases">
        <title>First draft Genome Sequence of Nocardia cerradoensis isolated from human infection.</title>
        <authorList>
            <person name="Carrasco G."/>
        </authorList>
    </citation>
    <scope>NUCLEOTIDE SEQUENCE [LARGE SCALE GENOMIC DNA]</scope>
    <source>
        <strain evidence="2 3">CNM20130759</strain>
    </source>
</reference>
<keyword evidence="1" id="KW-0732">Signal</keyword>
<feature type="chain" id="PRO_5012579121" evidence="1">
    <location>
        <begin position="29"/>
        <end position="75"/>
    </location>
</feature>
<organism evidence="2 3">
    <name type="scientific">Nocardia cerradoensis</name>
    <dbReference type="NCBI Taxonomy" id="85688"/>
    <lineage>
        <taxon>Bacteria</taxon>
        <taxon>Bacillati</taxon>
        <taxon>Actinomycetota</taxon>
        <taxon>Actinomycetes</taxon>
        <taxon>Mycobacteriales</taxon>
        <taxon>Nocardiaceae</taxon>
        <taxon>Nocardia</taxon>
    </lineage>
</organism>